<keyword evidence="3" id="KW-1185">Reference proteome</keyword>
<dbReference type="AlphaFoldDB" id="A0A6C2UJ20"/>
<organism evidence="2 3">
    <name type="scientific">Pontiella sulfatireligans</name>
    <dbReference type="NCBI Taxonomy" id="2750658"/>
    <lineage>
        <taxon>Bacteria</taxon>
        <taxon>Pseudomonadati</taxon>
        <taxon>Kiritimatiellota</taxon>
        <taxon>Kiritimatiellia</taxon>
        <taxon>Kiritimatiellales</taxon>
        <taxon>Pontiellaceae</taxon>
        <taxon>Pontiella</taxon>
    </lineage>
</organism>
<sequence length="68" mass="7201">MDAGTKILIATLLGAIGMGYIVYGRKQFKGSALVAGIVLCVYPYFVPNLLLLIVAGLAVMAAPFFIHD</sequence>
<feature type="transmembrane region" description="Helical" evidence="1">
    <location>
        <begin position="44"/>
        <end position="66"/>
    </location>
</feature>
<gene>
    <name evidence="2" type="ORF">SCARR_02283</name>
</gene>
<accession>A0A6C2UJ20</accession>
<evidence type="ECO:0008006" key="4">
    <source>
        <dbReference type="Google" id="ProtNLM"/>
    </source>
</evidence>
<evidence type="ECO:0000313" key="3">
    <source>
        <dbReference type="Proteomes" id="UP000346198"/>
    </source>
</evidence>
<keyword evidence="1" id="KW-0812">Transmembrane</keyword>
<dbReference type="Proteomes" id="UP000346198">
    <property type="component" value="Unassembled WGS sequence"/>
</dbReference>
<proteinExistence type="predicted"/>
<evidence type="ECO:0000313" key="2">
    <source>
        <dbReference type="EMBL" id="VGO20222.1"/>
    </source>
</evidence>
<evidence type="ECO:0000256" key="1">
    <source>
        <dbReference type="SAM" id="Phobius"/>
    </source>
</evidence>
<protein>
    <recommendedName>
        <fullName evidence="4">Amino acid transport protein</fullName>
    </recommendedName>
</protein>
<feature type="transmembrane region" description="Helical" evidence="1">
    <location>
        <begin position="7"/>
        <end position="24"/>
    </location>
</feature>
<keyword evidence="1" id="KW-0472">Membrane</keyword>
<dbReference type="EMBL" id="CAAHFH010000001">
    <property type="protein sequence ID" value="VGO20222.1"/>
    <property type="molecule type" value="Genomic_DNA"/>
</dbReference>
<reference evidence="2 3" key="1">
    <citation type="submission" date="2019-04" db="EMBL/GenBank/DDBJ databases">
        <authorList>
            <person name="Van Vliet M D."/>
        </authorList>
    </citation>
    <scope>NUCLEOTIDE SEQUENCE [LARGE SCALE GENOMIC DNA]</scope>
    <source>
        <strain evidence="2 3">F21</strain>
    </source>
</reference>
<keyword evidence="1" id="KW-1133">Transmembrane helix</keyword>
<dbReference type="RefSeq" id="WP_136061660.1">
    <property type="nucleotide sequence ID" value="NZ_CAAHFH010000001.1"/>
</dbReference>
<name>A0A6C2UJ20_9BACT</name>